<dbReference type="Proteomes" id="UP000325780">
    <property type="component" value="Unassembled WGS sequence"/>
</dbReference>
<evidence type="ECO:0000313" key="8">
    <source>
        <dbReference type="Proteomes" id="UP000325780"/>
    </source>
</evidence>
<keyword evidence="2" id="KW-0227">DNA damage</keyword>
<evidence type="ECO:0000256" key="1">
    <source>
        <dbReference type="ARBA" id="ARBA00004123"/>
    </source>
</evidence>
<name>A0A5N6THH1_ASPAV</name>
<dbReference type="AlphaFoldDB" id="A0A5N6THH1"/>
<keyword evidence="3" id="KW-0539">Nucleus</keyword>
<evidence type="ECO:0000256" key="2">
    <source>
        <dbReference type="ARBA" id="ARBA00022763"/>
    </source>
</evidence>
<feature type="region of interest" description="Disordered" evidence="5">
    <location>
        <begin position="454"/>
        <end position="492"/>
    </location>
</feature>
<keyword evidence="8" id="KW-1185">Reference proteome</keyword>
<evidence type="ECO:0000259" key="6">
    <source>
        <dbReference type="Pfam" id="PF08573"/>
    </source>
</evidence>
<feature type="non-terminal residue" evidence="7">
    <location>
        <position position="716"/>
    </location>
</feature>
<dbReference type="InterPro" id="IPR013882">
    <property type="entry name" value="Ctp1_C"/>
</dbReference>
<keyword evidence="7" id="KW-0378">Hydrolase</keyword>
<feature type="region of interest" description="Disordered" evidence="5">
    <location>
        <begin position="654"/>
        <end position="696"/>
    </location>
</feature>
<dbReference type="GO" id="GO:0004519">
    <property type="term" value="F:endonuclease activity"/>
    <property type="evidence" value="ECO:0007669"/>
    <property type="project" value="UniProtKB-KW"/>
</dbReference>
<feature type="compositionally biased region" description="Polar residues" evidence="5">
    <location>
        <begin position="483"/>
        <end position="492"/>
    </location>
</feature>
<dbReference type="GO" id="GO:0005634">
    <property type="term" value="C:nucleus"/>
    <property type="evidence" value="ECO:0007669"/>
    <property type="project" value="UniProtKB-SubCell"/>
</dbReference>
<dbReference type="EMBL" id="ML742319">
    <property type="protein sequence ID" value="KAE8145710.1"/>
    <property type="molecule type" value="Genomic_DNA"/>
</dbReference>
<feature type="coiled-coil region" evidence="4">
    <location>
        <begin position="37"/>
        <end position="71"/>
    </location>
</feature>
<evidence type="ECO:0000313" key="7">
    <source>
        <dbReference type="EMBL" id="KAE8145710.1"/>
    </source>
</evidence>
<protein>
    <submittedName>
        <fullName evidence="7">DNA repair protein endonuclease SAE2/CtIP C-terminus-domain-containing protein</fullName>
    </submittedName>
</protein>
<keyword evidence="7" id="KW-0255">Endonuclease</keyword>
<dbReference type="Pfam" id="PF08573">
    <property type="entry name" value="SAE2"/>
    <property type="match status" value="1"/>
</dbReference>
<sequence length="716" mass="80059">MDVLKHLHATVAQTFEDSFNNAYKDLNDMLVLRDTEITIAKERVRVAEEACKNAIAEVEQLRGEITLQKEDLHQGDNKSDDGASIAELQLERVYAPQNVLKTSNRDELCSQRYNTREVEAIQQKYSALYGDAQTLAKALEGLKKQIKRHKRKLGHWSKCFECDKFTLVLDGAIVTYQRVGYTEDESHDPLLQTQPNPAPVTIQPVNHGIAKSVKVDPHGLTIPELSCNASVNVENKLSELCSGQSPHGENMQTSSVQSCPSPKNEADIYIASSSRALKRKRTSLSRLPVSGYHSEYEGSKQFVTAKSESLPSSPMRSCPQYCGSVGVRKSNSIDISAETATKKSACNLYRHCQASFATAESPPNMGQVSQKTPDRSMSFQTVEDDAMTVHGFRPCTENKTRRSPVNITSHAVSSIAEDGDQISCRAPENTEVKGLLGVSDSAASSAQRRLQGLLEGPLPSKRLLQSQRSPESPDGFHRRRCQTPGTWQQSSLKDCTGMSIRLPKSSDPLDTNRQSVKQEKLAGTSVRREIGCNLPKVQSGGEPYRAWPLQRLGLDHFKINSNHNDGLDYAFGTVVRNKHERNCIKGCTRPECCGGKFKAMARIGGLRTDPTIPCQEEDKRLLEEYMGGDQLSDKLEESERQGFLDEARARHLANRYGKHKNQHQRPGTPPGFWRTDMPDTQELEHDREEAKRFEKEKVEERYRDAMRPGGLWKFAD</sequence>
<feature type="domain" description="DNA endonuclease activator Ctp1 C-terminal" evidence="6">
    <location>
        <begin position="570"/>
        <end position="682"/>
    </location>
</feature>
<evidence type="ECO:0000256" key="4">
    <source>
        <dbReference type="SAM" id="Coils"/>
    </source>
</evidence>
<gene>
    <name evidence="7" type="ORF">BDV25DRAFT_164021</name>
</gene>
<proteinExistence type="predicted"/>
<keyword evidence="7" id="KW-0540">Nuclease</keyword>
<keyword evidence="4" id="KW-0175">Coiled coil</keyword>
<feature type="compositionally biased region" description="Basic and acidic residues" evidence="5">
    <location>
        <begin position="682"/>
        <end position="696"/>
    </location>
</feature>
<accession>A0A5N6THH1</accession>
<dbReference type="GO" id="GO:0006281">
    <property type="term" value="P:DNA repair"/>
    <property type="evidence" value="ECO:0007669"/>
    <property type="project" value="InterPro"/>
</dbReference>
<feature type="compositionally biased region" description="Basic residues" evidence="5">
    <location>
        <begin position="654"/>
        <end position="663"/>
    </location>
</feature>
<reference evidence="7 8" key="1">
    <citation type="submission" date="2019-04" db="EMBL/GenBank/DDBJ databases">
        <title>Friends and foes A comparative genomics study of 23 Aspergillus species from section Flavi.</title>
        <authorList>
            <consortium name="DOE Joint Genome Institute"/>
            <person name="Kjaerbolling I."/>
            <person name="Vesth T."/>
            <person name="Frisvad J.C."/>
            <person name="Nybo J.L."/>
            <person name="Theobald S."/>
            <person name="Kildgaard S."/>
            <person name="Isbrandt T."/>
            <person name="Kuo A."/>
            <person name="Sato A."/>
            <person name="Lyhne E.K."/>
            <person name="Kogle M.E."/>
            <person name="Wiebenga A."/>
            <person name="Kun R.S."/>
            <person name="Lubbers R.J."/>
            <person name="Makela M.R."/>
            <person name="Barry K."/>
            <person name="Chovatia M."/>
            <person name="Clum A."/>
            <person name="Daum C."/>
            <person name="Haridas S."/>
            <person name="He G."/>
            <person name="LaButti K."/>
            <person name="Lipzen A."/>
            <person name="Mondo S."/>
            <person name="Riley R."/>
            <person name="Salamov A."/>
            <person name="Simmons B.A."/>
            <person name="Magnuson J.K."/>
            <person name="Henrissat B."/>
            <person name="Mortensen U.H."/>
            <person name="Larsen T.O."/>
            <person name="Devries R.P."/>
            <person name="Grigoriev I.V."/>
            <person name="Machida M."/>
            <person name="Baker S.E."/>
            <person name="Andersen M.R."/>
        </authorList>
    </citation>
    <scope>NUCLEOTIDE SEQUENCE [LARGE SCALE GENOMIC DNA]</scope>
    <source>
        <strain evidence="7 8">IBT 18842</strain>
    </source>
</reference>
<dbReference type="OrthoDB" id="2021143at2759"/>
<organism evidence="7 8">
    <name type="scientific">Aspergillus avenaceus</name>
    <dbReference type="NCBI Taxonomy" id="36643"/>
    <lineage>
        <taxon>Eukaryota</taxon>
        <taxon>Fungi</taxon>
        <taxon>Dikarya</taxon>
        <taxon>Ascomycota</taxon>
        <taxon>Pezizomycotina</taxon>
        <taxon>Eurotiomycetes</taxon>
        <taxon>Eurotiomycetidae</taxon>
        <taxon>Eurotiales</taxon>
        <taxon>Aspergillaceae</taxon>
        <taxon>Aspergillus</taxon>
        <taxon>Aspergillus subgen. Circumdati</taxon>
    </lineage>
</organism>
<comment type="subcellular location">
    <subcellularLocation>
        <location evidence="1">Nucleus</location>
    </subcellularLocation>
</comment>
<evidence type="ECO:0000256" key="3">
    <source>
        <dbReference type="ARBA" id="ARBA00023242"/>
    </source>
</evidence>
<evidence type="ECO:0000256" key="5">
    <source>
        <dbReference type="SAM" id="MobiDB-lite"/>
    </source>
</evidence>